<comment type="caution">
    <text evidence="3">The sequence shown here is derived from an EMBL/GenBank/DDBJ whole genome shotgun (WGS) entry which is preliminary data.</text>
</comment>
<dbReference type="Proteomes" id="UP000681722">
    <property type="component" value="Unassembled WGS sequence"/>
</dbReference>
<evidence type="ECO:0000313" key="4">
    <source>
        <dbReference type="EMBL" id="CAF3542366.1"/>
    </source>
</evidence>
<feature type="transmembrane region" description="Helical" evidence="1">
    <location>
        <begin position="12"/>
        <end position="34"/>
    </location>
</feature>
<dbReference type="Proteomes" id="UP000663829">
    <property type="component" value="Unassembled WGS sequence"/>
</dbReference>
<reference evidence="3" key="1">
    <citation type="submission" date="2021-02" db="EMBL/GenBank/DDBJ databases">
        <authorList>
            <person name="Nowell W R."/>
        </authorList>
    </citation>
    <scope>NUCLEOTIDE SEQUENCE</scope>
</reference>
<keyword evidence="1" id="KW-0472">Membrane</keyword>
<accession>A0A813Q3M8</accession>
<organism evidence="3 6">
    <name type="scientific">Didymodactylos carnosus</name>
    <dbReference type="NCBI Taxonomy" id="1234261"/>
    <lineage>
        <taxon>Eukaryota</taxon>
        <taxon>Metazoa</taxon>
        <taxon>Spiralia</taxon>
        <taxon>Gnathifera</taxon>
        <taxon>Rotifera</taxon>
        <taxon>Eurotatoria</taxon>
        <taxon>Bdelloidea</taxon>
        <taxon>Philodinida</taxon>
        <taxon>Philodinidae</taxon>
        <taxon>Didymodactylos</taxon>
    </lineage>
</organism>
<name>A0A813Q3M8_9BILA</name>
<dbReference type="EMBL" id="CAJNOQ010000129">
    <property type="protein sequence ID" value="CAF0761514.1"/>
    <property type="molecule type" value="Genomic_DNA"/>
</dbReference>
<proteinExistence type="predicted"/>
<dbReference type="AlphaFoldDB" id="A0A813Q3M8"/>
<keyword evidence="6" id="KW-1185">Reference proteome</keyword>
<evidence type="ECO:0000313" key="5">
    <source>
        <dbReference type="EMBL" id="CAF3542440.1"/>
    </source>
</evidence>
<evidence type="ECO:0000313" key="3">
    <source>
        <dbReference type="EMBL" id="CAF0761514.1"/>
    </source>
</evidence>
<evidence type="ECO:0000313" key="6">
    <source>
        <dbReference type="Proteomes" id="UP000663829"/>
    </source>
</evidence>
<sequence length="340" mass="36076">MNQKGKKNTLQGGWLANVSIASVLTVGSISALAAEIDVTEENVKNNVYHSEEGYHINANSPNEAFTLKNGSLGGQEDKEGKVMFKVSSPISALKHISARTPVIGESKVKRAKEFTVDASIDSKAVLEGDIFAAKLQFLEGSVIANGNIGVGADGETIASSQGPVHLTLYSSPQSKARTVDFGKLQVDHSLIINAHAQLSLTANMTHSKNGVKLNVLEGRTTKSGNWKGSINFLDTSPEGAGSILELEDNYRLEGNINVAPGTTDPTLGNLIANNAIVMGDIGKTVPLSTLVINDGKIFAVKGEVYLKGETTLNDRAKLIIEKDYTTSRVNTCGAEAEIRV</sequence>
<dbReference type="EMBL" id="CAJOBC010000129">
    <property type="protein sequence ID" value="CAF3542440.1"/>
    <property type="molecule type" value="Genomic_DNA"/>
</dbReference>
<dbReference type="EMBL" id="CAJNOQ010000129">
    <property type="protein sequence ID" value="CAF0761449.1"/>
    <property type="molecule type" value="Genomic_DNA"/>
</dbReference>
<evidence type="ECO:0000313" key="2">
    <source>
        <dbReference type="EMBL" id="CAF0761449.1"/>
    </source>
</evidence>
<gene>
    <name evidence="2" type="ORF">GPM918_LOCUS1408</name>
    <name evidence="3" type="ORF">GPM918_LOCUS1412</name>
    <name evidence="4" type="ORF">SRO942_LOCUS1408</name>
    <name evidence="5" type="ORF">SRO942_LOCUS1412</name>
</gene>
<keyword evidence="1" id="KW-0812">Transmembrane</keyword>
<evidence type="ECO:0000256" key="1">
    <source>
        <dbReference type="SAM" id="Phobius"/>
    </source>
</evidence>
<dbReference type="EMBL" id="CAJOBC010000129">
    <property type="protein sequence ID" value="CAF3542366.1"/>
    <property type="molecule type" value="Genomic_DNA"/>
</dbReference>
<keyword evidence="1" id="KW-1133">Transmembrane helix</keyword>
<protein>
    <submittedName>
        <fullName evidence="3">Uncharacterized protein</fullName>
    </submittedName>
</protein>